<keyword evidence="1" id="KW-0472">Membrane</keyword>
<evidence type="ECO:0000313" key="2">
    <source>
        <dbReference type="EMBL" id="OGG42128.1"/>
    </source>
</evidence>
<sequence>MKTPSKEYAHKVIAFYDYIGRPLTVFELWTALPRAKRPETLHNLSHIVKELKDEQAVYEQEGILAVSRKEKGRAREERMLRDKMLEEKWKKILRLRWAFNLIPYLNFACVSGSVSLGNVNKDSDVDIVIGCKKGRIFTVRLAVILLFGIMGKRRGAKDKKRESRDKFCFNHFVTEEAYELSPPRTFYWEEIYTRMVPVYGNEKDIEKFFRANKWCGGEAVMLDKRWKKRDKTLASIIEWICWKEMGDIIEKIAKKIQLVRINAHQAPQRGERIRISDEELEFHGREEEFQKILKKLPVPTDL</sequence>
<protein>
    <recommendedName>
        <fullName evidence="4">Polymerase nucleotidyl transferase domain-containing protein</fullName>
    </recommendedName>
</protein>
<dbReference type="Proteomes" id="UP000176996">
    <property type="component" value="Unassembled WGS sequence"/>
</dbReference>
<dbReference type="EMBL" id="MFKK01000005">
    <property type="protein sequence ID" value="OGG42128.1"/>
    <property type="molecule type" value="Genomic_DNA"/>
</dbReference>
<accession>A0A1F6BZ77</accession>
<reference evidence="2 3" key="1">
    <citation type="journal article" date="2016" name="Nat. Commun.">
        <title>Thousands of microbial genomes shed light on interconnected biogeochemical processes in an aquifer system.</title>
        <authorList>
            <person name="Anantharaman K."/>
            <person name="Brown C.T."/>
            <person name="Hug L.A."/>
            <person name="Sharon I."/>
            <person name="Castelle C.J."/>
            <person name="Probst A.J."/>
            <person name="Thomas B.C."/>
            <person name="Singh A."/>
            <person name="Wilkins M.J."/>
            <person name="Karaoz U."/>
            <person name="Brodie E.L."/>
            <person name="Williams K.H."/>
            <person name="Hubbard S.S."/>
            <person name="Banfield J.F."/>
        </authorList>
    </citation>
    <scope>NUCLEOTIDE SEQUENCE [LARGE SCALE GENOMIC DNA]</scope>
</reference>
<gene>
    <name evidence="2" type="ORF">A3A21_02865</name>
</gene>
<proteinExistence type="predicted"/>
<organism evidence="2 3">
    <name type="scientific">Candidatus Jorgensenbacteria bacterium RIFCSPLOWO2_01_FULL_45_25b</name>
    <dbReference type="NCBI Taxonomy" id="1798471"/>
    <lineage>
        <taxon>Bacteria</taxon>
        <taxon>Candidatus Joergenseniibacteriota</taxon>
    </lineage>
</organism>
<name>A0A1F6BZ77_9BACT</name>
<evidence type="ECO:0008006" key="4">
    <source>
        <dbReference type="Google" id="ProtNLM"/>
    </source>
</evidence>
<keyword evidence="1" id="KW-1133">Transmembrane helix</keyword>
<feature type="transmembrane region" description="Helical" evidence="1">
    <location>
        <begin position="97"/>
        <end position="114"/>
    </location>
</feature>
<dbReference type="STRING" id="1798471.A3A21_02865"/>
<feature type="transmembrane region" description="Helical" evidence="1">
    <location>
        <begin position="134"/>
        <end position="151"/>
    </location>
</feature>
<evidence type="ECO:0000313" key="3">
    <source>
        <dbReference type="Proteomes" id="UP000176996"/>
    </source>
</evidence>
<dbReference type="AlphaFoldDB" id="A0A1F6BZ77"/>
<evidence type="ECO:0000256" key="1">
    <source>
        <dbReference type="SAM" id="Phobius"/>
    </source>
</evidence>
<comment type="caution">
    <text evidence="2">The sequence shown here is derived from an EMBL/GenBank/DDBJ whole genome shotgun (WGS) entry which is preliminary data.</text>
</comment>
<keyword evidence="1" id="KW-0812">Transmembrane</keyword>